<feature type="compositionally biased region" description="Basic and acidic residues" evidence="1">
    <location>
        <begin position="213"/>
        <end position="226"/>
    </location>
</feature>
<evidence type="ECO:0000256" key="1">
    <source>
        <dbReference type="SAM" id="MobiDB-lite"/>
    </source>
</evidence>
<name>A0A8K0TUP5_9PEZI</name>
<feature type="region of interest" description="Disordered" evidence="1">
    <location>
        <begin position="312"/>
        <end position="332"/>
    </location>
</feature>
<comment type="caution">
    <text evidence="2">The sequence shown here is derived from an EMBL/GenBank/DDBJ whole genome shotgun (WGS) entry which is preliminary data.</text>
</comment>
<keyword evidence="3" id="KW-1185">Reference proteome</keyword>
<gene>
    <name evidence="2" type="ORF">B0T11DRAFT_21545</name>
</gene>
<dbReference type="Proteomes" id="UP000813385">
    <property type="component" value="Unassembled WGS sequence"/>
</dbReference>
<evidence type="ECO:0000313" key="2">
    <source>
        <dbReference type="EMBL" id="KAH7376491.1"/>
    </source>
</evidence>
<evidence type="ECO:0000313" key="3">
    <source>
        <dbReference type="Proteomes" id="UP000813385"/>
    </source>
</evidence>
<sequence>MTSSRVAGASRPRGKDAHCTNITLSDRITFSNDRGQRLGCGFRNCPRGSRRAVATPDWIFRDNGAFFRSFFPFGKEASQAFLLAFDLFPNPRRALMKHVLSFHFGTSFPRCHTTAAYASYSRCNLRRAEAGHPLIATWRRKTPRLPLPRGSLGCVHSCPSLSVTGGNGLLGFFFFTSVTILGQGSGPWAAKGTSKNQADWTFPKVPVTRGGRPWREEREPMGEHNRNGRTKKKKEFDSRQTHLKRMVSAAKHHLSSKRVTLARWSYGPCLPDLHAMCLGCSVSDMALLSLLLLLPCSTRHFKAASIMMHAGGEGRPLRDPGRKKQARRRADYIPPGFRARPLHA</sequence>
<organism evidence="2 3">
    <name type="scientific">Plectosphaerella cucumerina</name>
    <dbReference type="NCBI Taxonomy" id="40658"/>
    <lineage>
        <taxon>Eukaryota</taxon>
        <taxon>Fungi</taxon>
        <taxon>Dikarya</taxon>
        <taxon>Ascomycota</taxon>
        <taxon>Pezizomycotina</taxon>
        <taxon>Sordariomycetes</taxon>
        <taxon>Hypocreomycetidae</taxon>
        <taxon>Glomerellales</taxon>
        <taxon>Plectosphaerellaceae</taxon>
        <taxon>Plectosphaerella</taxon>
    </lineage>
</organism>
<dbReference type="EMBL" id="JAGPXD010000001">
    <property type="protein sequence ID" value="KAH7376491.1"/>
    <property type="molecule type" value="Genomic_DNA"/>
</dbReference>
<feature type="region of interest" description="Disordered" evidence="1">
    <location>
        <begin position="209"/>
        <end position="239"/>
    </location>
</feature>
<proteinExistence type="predicted"/>
<reference evidence="2" key="1">
    <citation type="journal article" date="2021" name="Nat. Commun.">
        <title>Genetic determinants of endophytism in the Arabidopsis root mycobiome.</title>
        <authorList>
            <person name="Mesny F."/>
            <person name="Miyauchi S."/>
            <person name="Thiergart T."/>
            <person name="Pickel B."/>
            <person name="Atanasova L."/>
            <person name="Karlsson M."/>
            <person name="Huettel B."/>
            <person name="Barry K.W."/>
            <person name="Haridas S."/>
            <person name="Chen C."/>
            <person name="Bauer D."/>
            <person name="Andreopoulos W."/>
            <person name="Pangilinan J."/>
            <person name="LaButti K."/>
            <person name="Riley R."/>
            <person name="Lipzen A."/>
            <person name="Clum A."/>
            <person name="Drula E."/>
            <person name="Henrissat B."/>
            <person name="Kohler A."/>
            <person name="Grigoriev I.V."/>
            <person name="Martin F.M."/>
            <person name="Hacquard S."/>
        </authorList>
    </citation>
    <scope>NUCLEOTIDE SEQUENCE</scope>
    <source>
        <strain evidence="2">MPI-CAGE-AT-0016</strain>
    </source>
</reference>
<protein>
    <submittedName>
        <fullName evidence="2">Uncharacterized protein</fullName>
    </submittedName>
</protein>
<accession>A0A8K0TUP5</accession>
<dbReference type="AlphaFoldDB" id="A0A8K0TUP5"/>